<sequence>MEQKKERCREAMFQFYQRETLFRLYKAYFLDWIAEGYIGKDLDVFSISMIGPATEKEVFLALLEECYCSEELFPKLFFTLDKEIQDIFETLAWGGRYYLSVEDKEKYYSEENRFLKELSGKYSFFKLAKDAKNRDYFELHYDILRYIRQFMKKPKEIHLQAVHSPKYMKKENNEQEILDNLTKYFEFYEQGGIALSSSGKILKESKLNMKKYCNITEYYVDAKDLDYLKTETLSLFFFLIKEKYKRKDYFQASNIKNIVQDLLSTELVKEESYCYSGLFLNFLKGVKNIWQHSEQLKKCIQSILEVLEELEAGMLVSVDNIVKSILFQDKFYELIDIQDVKDYIYINEANYERTRITNHDRYRDYIVIPFVKSFFFLLGTLGIFELYYNMPDEDSYLYLKNGYLSKYDGLQYIRLTRLGEYVLGKTEEYEFKKVTEENEILLDDEHLIITLLGDAPTKTMFLERIGQKIANNKYKVTKESFLRSLEENGSLQERIEEFHSKIPELKPQIWIDFLEELAVKSRAISWKPEYRVLKLKEDKELISIVSKDKRFQEFILRGEEYHIMVKEEDMGALSKLFKEYGYYMNW</sequence>
<evidence type="ECO:0008006" key="3">
    <source>
        <dbReference type="Google" id="ProtNLM"/>
    </source>
</evidence>
<evidence type="ECO:0000313" key="2">
    <source>
        <dbReference type="Proteomes" id="UP000031184"/>
    </source>
</evidence>
<dbReference type="Proteomes" id="UP000031184">
    <property type="component" value="Unassembled WGS sequence"/>
</dbReference>
<accession>A0A017H6R3</accession>
<organism evidence="1 2">
    <name type="scientific">Fusobacterium necrophorum subsp. funduliforme B35</name>
    <dbReference type="NCBI Taxonomy" id="1226633"/>
    <lineage>
        <taxon>Bacteria</taxon>
        <taxon>Fusobacteriati</taxon>
        <taxon>Fusobacteriota</taxon>
        <taxon>Fusobacteriia</taxon>
        <taxon>Fusobacteriales</taxon>
        <taxon>Fusobacteriaceae</taxon>
        <taxon>Fusobacterium</taxon>
    </lineage>
</organism>
<dbReference type="RefSeq" id="WP_005960292.1">
    <property type="nucleotide sequence ID" value="NZ_AOJP01000003.1"/>
</dbReference>
<gene>
    <name evidence="1" type="ORF">C095_07025</name>
</gene>
<comment type="caution">
    <text evidence="1">The sequence shown here is derived from an EMBL/GenBank/DDBJ whole genome shotgun (WGS) entry which is preliminary data.</text>
</comment>
<name>A0A017H6R3_9FUSO</name>
<protein>
    <recommendedName>
        <fullName evidence="3">Helicase XPB/Ssl2 N-terminal domain-containing protein</fullName>
    </recommendedName>
</protein>
<dbReference type="OrthoDB" id="5417638at2"/>
<dbReference type="GeneID" id="75076207"/>
<evidence type="ECO:0000313" key="1">
    <source>
        <dbReference type="EMBL" id="KID49178.1"/>
    </source>
</evidence>
<dbReference type="EMBL" id="AUZI01000016">
    <property type="protein sequence ID" value="KID49178.1"/>
    <property type="molecule type" value="Genomic_DNA"/>
</dbReference>
<dbReference type="PATRIC" id="fig|1226633.4.peg.1418"/>
<dbReference type="AlphaFoldDB" id="A0A017H6R3"/>
<proteinExistence type="predicted"/>
<reference evidence="1 2" key="1">
    <citation type="submission" date="2013-08" db="EMBL/GenBank/DDBJ databases">
        <title>An opportunistic ruminal bacterium that causes liver abscesses in cattle.</title>
        <authorList>
            <person name="Benahmed F.H."/>
            <person name="Rasmussen M."/>
            <person name="Harbottle H."/>
            <person name="Soppet D."/>
            <person name="Nagaraja T.G."/>
            <person name="Davidson M."/>
        </authorList>
    </citation>
    <scope>NUCLEOTIDE SEQUENCE [LARGE SCALE GENOMIC DNA]</scope>
    <source>
        <strain evidence="1 2">B35</strain>
    </source>
</reference>